<evidence type="ECO:0000259" key="8">
    <source>
        <dbReference type="PROSITE" id="PS50222"/>
    </source>
</evidence>
<dbReference type="EMBL" id="CAUJNA010001059">
    <property type="protein sequence ID" value="CAJ1383913.1"/>
    <property type="molecule type" value="Genomic_DNA"/>
</dbReference>
<dbReference type="GO" id="GO:0001518">
    <property type="term" value="C:voltage-gated sodium channel complex"/>
    <property type="evidence" value="ECO:0007669"/>
    <property type="project" value="TreeGrafter"/>
</dbReference>
<evidence type="ECO:0000256" key="2">
    <source>
        <dbReference type="ARBA" id="ARBA00022692"/>
    </source>
</evidence>
<dbReference type="Proteomes" id="UP001178507">
    <property type="component" value="Unassembled WGS sequence"/>
</dbReference>
<dbReference type="InterPro" id="IPR011992">
    <property type="entry name" value="EF-hand-dom_pair"/>
</dbReference>
<feature type="transmembrane region" description="Helical" evidence="7">
    <location>
        <begin position="396"/>
        <end position="421"/>
    </location>
</feature>
<dbReference type="AlphaFoldDB" id="A0AA36MZ45"/>
<sequence length="578" mass="65968">MADFQPPREEGLESVPKTMVANPGHLWSGREDQLARMLKEHHSELMEKLQRQDHLLLRVLENPRASNPSWQTSTNMSPCESDKLTWEKKAEVEVVSEEEPEDANEEPISHEPTSPKLFNTYTCHQIGLQDAAASMDGRNSRMRFAIRSNLGRRARNAGLFIGRVVHHPGFDIFFSMVVILNSIYIGFEVEASIQVPPQRPPVMQAFQYSFTFLFAAELLLRLCANGRQLFAGDDWIWSLLDVFIVLTSFWEVIVDVVYYASDGKTSVDSIAGLSSLKAFRIIRITRILKTVQLARILRFVVALRTLVTSIFHTLKSLMWAMVLLMLIVYVFAVLFTQAVNDFANDPVSQQLYTEYELEASKLYFRNLSATMLSLFMSIAGGVSWEQVLLALYKISYVWVAIFLFYIAFTYFAVLNVVTAVFCQSAIDSAQNDHATMMHAVLANKQAHLEKVKDLFSRLGAEETGSITYLMFKEKIDSPEVREYFESLGLDVWDAWSFFKMLDLDDSGAVDMEEFLMGCLRVRGSAKAIDLSKIIHDQTWQIKNQGKFQAYVEEQLKEIKDGLRIRQQKSVSTDRLGRN</sequence>
<dbReference type="InterPro" id="IPR002048">
    <property type="entry name" value="EF_hand_dom"/>
</dbReference>
<name>A0AA36MZ45_9DINO</name>
<evidence type="ECO:0000256" key="6">
    <source>
        <dbReference type="SAM" id="MobiDB-lite"/>
    </source>
</evidence>
<keyword evidence="3" id="KW-0106">Calcium</keyword>
<dbReference type="PANTHER" id="PTHR10037:SF62">
    <property type="entry name" value="SODIUM CHANNEL PROTEIN 60E"/>
    <property type="match status" value="1"/>
</dbReference>
<dbReference type="Gene3D" id="1.20.120.350">
    <property type="entry name" value="Voltage-gated potassium channels. Chain C"/>
    <property type="match status" value="1"/>
</dbReference>
<dbReference type="InterPro" id="IPR027359">
    <property type="entry name" value="Volt_channel_dom_sf"/>
</dbReference>
<feature type="transmembrane region" description="Helical" evidence="7">
    <location>
        <begin position="363"/>
        <end position="384"/>
    </location>
</feature>
<dbReference type="SUPFAM" id="SSF47473">
    <property type="entry name" value="EF-hand"/>
    <property type="match status" value="1"/>
</dbReference>
<dbReference type="PROSITE" id="PS00018">
    <property type="entry name" value="EF_HAND_1"/>
    <property type="match status" value="1"/>
</dbReference>
<feature type="transmembrane region" description="Helical" evidence="7">
    <location>
        <begin position="321"/>
        <end position="343"/>
    </location>
</feature>
<keyword evidence="2 7" id="KW-0812">Transmembrane</keyword>
<dbReference type="Pfam" id="PF00520">
    <property type="entry name" value="Ion_trans"/>
    <property type="match status" value="1"/>
</dbReference>
<evidence type="ECO:0000313" key="9">
    <source>
        <dbReference type="EMBL" id="CAJ1383913.1"/>
    </source>
</evidence>
<evidence type="ECO:0000256" key="4">
    <source>
        <dbReference type="ARBA" id="ARBA00022989"/>
    </source>
</evidence>
<evidence type="ECO:0000256" key="7">
    <source>
        <dbReference type="SAM" id="Phobius"/>
    </source>
</evidence>
<feature type="transmembrane region" description="Helical" evidence="7">
    <location>
        <begin position="160"/>
        <end position="185"/>
    </location>
</feature>
<keyword evidence="10" id="KW-1185">Reference proteome</keyword>
<protein>
    <recommendedName>
        <fullName evidence="8">EF-hand domain-containing protein</fullName>
    </recommendedName>
</protein>
<gene>
    <name evidence="9" type="ORF">EVOR1521_LOCUS10899</name>
</gene>
<keyword evidence="4 7" id="KW-1133">Transmembrane helix</keyword>
<accession>A0AA36MZ45</accession>
<dbReference type="InterPro" id="IPR018247">
    <property type="entry name" value="EF_Hand_1_Ca_BS"/>
</dbReference>
<comment type="caution">
    <text evidence="9">The sequence shown here is derived from an EMBL/GenBank/DDBJ whole genome shotgun (WGS) entry which is preliminary data.</text>
</comment>
<dbReference type="SUPFAM" id="SSF81324">
    <property type="entry name" value="Voltage-gated potassium channels"/>
    <property type="match status" value="1"/>
</dbReference>
<comment type="subcellular location">
    <subcellularLocation>
        <location evidence="1">Membrane</location>
        <topology evidence="1">Multi-pass membrane protein</topology>
    </subcellularLocation>
</comment>
<feature type="compositionally biased region" description="Basic and acidic residues" evidence="6">
    <location>
        <begin position="1"/>
        <end position="11"/>
    </location>
</feature>
<evidence type="ECO:0000256" key="5">
    <source>
        <dbReference type="ARBA" id="ARBA00023136"/>
    </source>
</evidence>
<dbReference type="InterPro" id="IPR005821">
    <property type="entry name" value="Ion_trans_dom"/>
</dbReference>
<dbReference type="PANTHER" id="PTHR10037">
    <property type="entry name" value="VOLTAGE-GATED CATION CHANNEL CALCIUM AND SODIUM"/>
    <property type="match status" value="1"/>
</dbReference>
<dbReference type="GO" id="GO:0005509">
    <property type="term" value="F:calcium ion binding"/>
    <property type="evidence" value="ECO:0007669"/>
    <property type="project" value="InterPro"/>
</dbReference>
<proteinExistence type="predicted"/>
<evidence type="ECO:0000256" key="1">
    <source>
        <dbReference type="ARBA" id="ARBA00004141"/>
    </source>
</evidence>
<feature type="region of interest" description="Disordered" evidence="6">
    <location>
        <begin position="1"/>
        <end position="24"/>
    </location>
</feature>
<evidence type="ECO:0000313" key="10">
    <source>
        <dbReference type="Proteomes" id="UP001178507"/>
    </source>
</evidence>
<dbReference type="Gene3D" id="1.10.287.70">
    <property type="match status" value="1"/>
</dbReference>
<feature type="transmembrane region" description="Helical" evidence="7">
    <location>
        <begin position="205"/>
        <end position="224"/>
    </location>
</feature>
<dbReference type="InterPro" id="IPR043203">
    <property type="entry name" value="VGCC_Ca_Na"/>
</dbReference>
<evidence type="ECO:0000256" key="3">
    <source>
        <dbReference type="ARBA" id="ARBA00022837"/>
    </source>
</evidence>
<dbReference type="PROSITE" id="PS50222">
    <property type="entry name" value="EF_HAND_2"/>
    <property type="match status" value="1"/>
</dbReference>
<organism evidence="9 10">
    <name type="scientific">Effrenium voratum</name>
    <dbReference type="NCBI Taxonomy" id="2562239"/>
    <lineage>
        <taxon>Eukaryota</taxon>
        <taxon>Sar</taxon>
        <taxon>Alveolata</taxon>
        <taxon>Dinophyceae</taxon>
        <taxon>Suessiales</taxon>
        <taxon>Symbiodiniaceae</taxon>
        <taxon>Effrenium</taxon>
    </lineage>
</organism>
<dbReference type="GO" id="GO:0005248">
    <property type="term" value="F:voltage-gated sodium channel activity"/>
    <property type="evidence" value="ECO:0007669"/>
    <property type="project" value="TreeGrafter"/>
</dbReference>
<feature type="transmembrane region" description="Helical" evidence="7">
    <location>
        <begin position="236"/>
        <end position="260"/>
    </location>
</feature>
<keyword evidence="5 7" id="KW-0472">Membrane</keyword>
<reference evidence="9" key="1">
    <citation type="submission" date="2023-08" db="EMBL/GenBank/DDBJ databases">
        <authorList>
            <person name="Chen Y."/>
            <person name="Shah S."/>
            <person name="Dougan E. K."/>
            <person name="Thang M."/>
            <person name="Chan C."/>
        </authorList>
    </citation>
    <scope>NUCLEOTIDE SEQUENCE</scope>
</reference>
<feature type="domain" description="EF-hand" evidence="8">
    <location>
        <begin position="493"/>
        <end position="524"/>
    </location>
</feature>
<dbReference type="Gene3D" id="1.10.238.10">
    <property type="entry name" value="EF-hand"/>
    <property type="match status" value="1"/>
</dbReference>